<name>A0A1E7FNU6_9STRA</name>
<dbReference type="InParanoid" id="A0A1E7FNU6"/>
<dbReference type="OrthoDB" id="196024at2759"/>
<dbReference type="KEGG" id="fcy:FRACYDRAFT_260008"/>
<keyword evidence="3" id="KW-1185">Reference proteome</keyword>
<dbReference type="EMBL" id="KV784355">
    <property type="protein sequence ID" value="OEU19463.1"/>
    <property type="molecule type" value="Genomic_DNA"/>
</dbReference>
<gene>
    <name evidence="2" type="ORF">FRACYDRAFT_260008</name>
</gene>
<accession>A0A1E7FNU6</accession>
<sequence>MTKIGTMASKRMTSKTSDHIGAANRTSSGLSRSSSILSLALSTRVLIVLVIATSTNGFSIIASNNNNNRRYNSQQRQNQQLQLHLKQSETLSIEPWNNNINHNNEDNNNDEEGKNDGLLLFRRDVFLRTLMVITTATVTSTSSIPCNAFEGGVGGLGKTKPVTGVELFDDSMMPTQNEKNGEISVEIKGCSSDGKSIPILVSFQSPWPLLSSSGSLESRDIRSTESAFIQVIDTSNNNKKITSNNWKDDKKVFQQLLIDTVFNSEGKFGAYGTPYDVQVKNQKQNNVGSIDSNKNEDYQYYTVTFTTLTPAMRESERIAIIGAKQVLDGTMLLLVVTTLRTKFSDKPQIEKTFNNIVSSFQVIPAPETNLSKK</sequence>
<dbReference type="Proteomes" id="UP000095751">
    <property type="component" value="Unassembled WGS sequence"/>
</dbReference>
<feature type="region of interest" description="Disordered" evidence="1">
    <location>
        <begin position="1"/>
        <end position="29"/>
    </location>
</feature>
<reference evidence="2 3" key="1">
    <citation type="submission" date="2016-09" db="EMBL/GenBank/DDBJ databases">
        <title>Extensive genetic diversity and differential bi-allelic expression allows diatom success in the polar Southern Ocean.</title>
        <authorList>
            <consortium name="DOE Joint Genome Institute"/>
            <person name="Mock T."/>
            <person name="Otillar R.P."/>
            <person name="Strauss J."/>
            <person name="Dupont C."/>
            <person name="Frickenhaus S."/>
            <person name="Maumus F."/>
            <person name="Mcmullan M."/>
            <person name="Sanges R."/>
            <person name="Schmutz J."/>
            <person name="Toseland A."/>
            <person name="Valas R."/>
            <person name="Veluchamy A."/>
            <person name="Ward B.J."/>
            <person name="Allen A."/>
            <person name="Barry K."/>
            <person name="Falciatore A."/>
            <person name="Ferrante M."/>
            <person name="Fortunato A.E."/>
            <person name="Gloeckner G."/>
            <person name="Gruber A."/>
            <person name="Hipkin R."/>
            <person name="Janech M."/>
            <person name="Kroth P."/>
            <person name="Leese F."/>
            <person name="Lindquist E."/>
            <person name="Lyon B.R."/>
            <person name="Martin J."/>
            <person name="Mayer C."/>
            <person name="Parker M."/>
            <person name="Quesneville H."/>
            <person name="Raymond J."/>
            <person name="Uhlig C."/>
            <person name="Valentin K.U."/>
            <person name="Worden A.Z."/>
            <person name="Armbrust E.V."/>
            <person name="Bowler C."/>
            <person name="Green B."/>
            <person name="Moulton V."/>
            <person name="Van Oosterhout C."/>
            <person name="Grigoriev I."/>
        </authorList>
    </citation>
    <scope>NUCLEOTIDE SEQUENCE [LARGE SCALE GENOMIC DNA]</scope>
    <source>
        <strain evidence="2 3">CCMP1102</strain>
    </source>
</reference>
<dbReference type="AlphaFoldDB" id="A0A1E7FNU6"/>
<protein>
    <submittedName>
        <fullName evidence="2">Uncharacterized protein</fullName>
    </submittedName>
</protein>
<evidence type="ECO:0000313" key="3">
    <source>
        <dbReference type="Proteomes" id="UP000095751"/>
    </source>
</evidence>
<organism evidence="2 3">
    <name type="scientific">Fragilariopsis cylindrus CCMP1102</name>
    <dbReference type="NCBI Taxonomy" id="635003"/>
    <lineage>
        <taxon>Eukaryota</taxon>
        <taxon>Sar</taxon>
        <taxon>Stramenopiles</taxon>
        <taxon>Ochrophyta</taxon>
        <taxon>Bacillariophyta</taxon>
        <taxon>Bacillariophyceae</taxon>
        <taxon>Bacillariophycidae</taxon>
        <taxon>Bacillariales</taxon>
        <taxon>Bacillariaceae</taxon>
        <taxon>Fragilariopsis</taxon>
    </lineage>
</organism>
<evidence type="ECO:0000313" key="2">
    <source>
        <dbReference type="EMBL" id="OEU19463.1"/>
    </source>
</evidence>
<evidence type="ECO:0000256" key="1">
    <source>
        <dbReference type="SAM" id="MobiDB-lite"/>
    </source>
</evidence>
<proteinExistence type="predicted"/>